<accession>N6Y6L5</accession>
<organism evidence="2 3">
    <name type="scientific">Thauera linaloolentis (strain DSM 12138 / JCM 21573 / CCUG 41526 / CIP 105981 / IAM 15112 / NBRC 102519 / 47Lol)</name>
    <dbReference type="NCBI Taxonomy" id="1123367"/>
    <lineage>
        <taxon>Bacteria</taxon>
        <taxon>Pseudomonadati</taxon>
        <taxon>Pseudomonadota</taxon>
        <taxon>Betaproteobacteria</taxon>
        <taxon>Rhodocyclales</taxon>
        <taxon>Zoogloeaceae</taxon>
        <taxon>Thauera</taxon>
    </lineage>
</organism>
<dbReference type="InterPro" id="IPR051082">
    <property type="entry name" value="Pentapeptide-BTB/POZ_domain"/>
</dbReference>
<dbReference type="STRING" id="1123367.GCA_000621305_03376"/>
<sequence>MVHTRNPNAAARPFRPHWRNLLAASCLALGGLGTPAAWAEEAPDTDAGAEEDWPLIINGCPIWPYTRCPGADLRHADLVGQNLAGADLRGANLTRADLRAANLSAANLEGADLTAARMNKVNAASTNFRNTRMVGADLEAGRLMRSDFSGADFTGASLEFARLNHAWFIGAKLASCNLQEAKFVSVRLDDAVIDHCVTRFTIFPESSFENCQGCPTGW</sequence>
<gene>
    <name evidence="2" type="ORF">C666_11545</name>
</gene>
<feature type="chain" id="PRO_5004128033" evidence="1">
    <location>
        <begin position="40"/>
        <end position="218"/>
    </location>
</feature>
<dbReference type="SUPFAM" id="SSF141571">
    <property type="entry name" value="Pentapeptide repeat-like"/>
    <property type="match status" value="1"/>
</dbReference>
<evidence type="ECO:0000256" key="1">
    <source>
        <dbReference type="SAM" id="SignalP"/>
    </source>
</evidence>
<dbReference type="EMBL" id="AMXE01000041">
    <property type="protein sequence ID" value="ENO87225.1"/>
    <property type="molecule type" value="Genomic_DNA"/>
</dbReference>
<feature type="signal peptide" evidence="1">
    <location>
        <begin position="1"/>
        <end position="39"/>
    </location>
</feature>
<protein>
    <submittedName>
        <fullName evidence="2">Pentapeptide repeat-containing protein</fullName>
    </submittedName>
</protein>
<keyword evidence="1" id="KW-0732">Signal</keyword>
<dbReference type="Pfam" id="PF00805">
    <property type="entry name" value="Pentapeptide"/>
    <property type="match status" value="2"/>
</dbReference>
<dbReference type="PANTHER" id="PTHR14136:SF17">
    <property type="entry name" value="BTB_POZ DOMAIN-CONTAINING PROTEIN KCTD9"/>
    <property type="match status" value="1"/>
</dbReference>
<evidence type="ECO:0000313" key="3">
    <source>
        <dbReference type="Proteomes" id="UP000013232"/>
    </source>
</evidence>
<dbReference type="RefSeq" id="WP_004338835.1">
    <property type="nucleotide sequence ID" value="NZ_AMXE01000041.1"/>
</dbReference>
<keyword evidence="3" id="KW-1185">Reference proteome</keyword>
<dbReference type="Proteomes" id="UP000013232">
    <property type="component" value="Unassembled WGS sequence"/>
</dbReference>
<dbReference type="InterPro" id="IPR001646">
    <property type="entry name" value="5peptide_repeat"/>
</dbReference>
<dbReference type="PANTHER" id="PTHR14136">
    <property type="entry name" value="BTB_POZ DOMAIN-CONTAINING PROTEIN KCTD9"/>
    <property type="match status" value="1"/>
</dbReference>
<name>N6Y6L5_THAL4</name>
<comment type="caution">
    <text evidence="2">The sequence shown here is derived from an EMBL/GenBank/DDBJ whole genome shotgun (WGS) entry which is preliminary data.</text>
</comment>
<proteinExistence type="predicted"/>
<reference evidence="2 3" key="1">
    <citation type="submission" date="2012-09" db="EMBL/GenBank/DDBJ databases">
        <title>Draft Genome Sequences of 6 Strains from Genus Thauera.</title>
        <authorList>
            <person name="Liu B."/>
            <person name="Shapleigh J.P."/>
            <person name="Frostegard A.H."/>
        </authorList>
    </citation>
    <scope>NUCLEOTIDE SEQUENCE [LARGE SCALE GENOMIC DNA]</scope>
    <source>
        <strain evidence="3">47Lol / DSM 12138</strain>
    </source>
</reference>
<evidence type="ECO:0000313" key="2">
    <source>
        <dbReference type="EMBL" id="ENO87225.1"/>
    </source>
</evidence>
<dbReference type="Gene3D" id="2.160.20.80">
    <property type="entry name" value="E3 ubiquitin-protein ligase SopA"/>
    <property type="match status" value="1"/>
</dbReference>
<dbReference type="AlphaFoldDB" id="N6Y6L5"/>
<dbReference type="eggNOG" id="COG1357">
    <property type="taxonomic scope" value="Bacteria"/>
</dbReference>